<keyword evidence="1" id="KW-0732">Signal</keyword>
<feature type="chain" id="PRO_5038822427" evidence="1">
    <location>
        <begin position="22"/>
        <end position="373"/>
    </location>
</feature>
<sequence>MNLRRCLLVGVVVAFACGAMATPAYHTSCLERLARAIGLALPDTLSPGVDNDSTWSFRGRTLRIRTNSFGDVSHIGYKLFDTRWAATSAERPVLDFVERYALEEDVLPPEDKAEFTSRKAVSFLQGNATMLKSLTPETPVQIQAQERRAYQLTWGEGDGKVCLVVQADCQTIWGVNLLEQEAILERDLLRTSADLMGDSLPAAWHGCPVSQADTMAVADAGTFLSEMIRSRVFLRKDGQGMWRLLWDEAWPRQTLNNLLLTGCAPWPVPLKLTLDKYGHAKEVMDLTLQQWVRYCENEGCRLYVGVKESKESGQEVTLFAVHLGLAYCHTLSLSVSDGWIQGEATLVGTLYAFTPLQNITEKFFITNSIDPKS</sequence>
<reference evidence="2" key="1">
    <citation type="journal article" date="2021" name="PeerJ">
        <title>Extensive microbial diversity within the chicken gut microbiome revealed by metagenomics and culture.</title>
        <authorList>
            <person name="Gilroy R."/>
            <person name="Ravi A."/>
            <person name="Getino M."/>
            <person name="Pursley I."/>
            <person name="Horton D.L."/>
            <person name="Alikhan N.F."/>
            <person name="Baker D."/>
            <person name="Gharbi K."/>
            <person name="Hall N."/>
            <person name="Watson M."/>
            <person name="Adriaenssens E.M."/>
            <person name="Foster-Nyarko E."/>
            <person name="Jarju S."/>
            <person name="Secka A."/>
            <person name="Antonio M."/>
            <person name="Oren A."/>
            <person name="Chaudhuri R.R."/>
            <person name="La Ragione R."/>
            <person name="Hildebrand F."/>
            <person name="Pallen M.J."/>
        </authorList>
    </citation>
    <scope>NUCLEOTIDE SEQUENCE</scope>
    <source>
        <strain evidence="2">ChiHjej9B8-1298</strain>
    </source>
</reference>
<dbReference type="AlphaFoldDB" id="A0A9D2E8I8"/>
<organism evidence="2 3">
    <name type="scientific">Candidatus Bacteroides merdigallinarum</name>
    <dbReference type="NCBI Taxonomy" id="2838473"/>
    <lineage>
        <taxon>Bacteria</taxon>
        <taxon>Pseudomonadati</taxon>
        <taxon>Bacteroidota</taxon>
        <taxon>Bacteroidia</taxon>
        <taxon>Bacteroidales</taxon>
        <taxon>Bacteroidaceae</taxon>
        <taxon>Bacteroides</taxon>
    </lineage>
</organism>
<accession>A0A9D2E8I8</accession>
<reference evidence="2" key="2">
    <citation type="submission" date="2021-04" db="EMBL/GenBank/DDBJ databases">
        <authorList>
            <person name="Gilroy R."/>
        </authorList>
    </citation>
    <scope>NUCLEOTIDE SEQUENCE</scope>
    <source>
        <strain evidence="2">ChiHjej9B8-1298</strain>
    </source>
</reference>
<evidence type="ECO:0000313" key="3">
    <source>
        <dbReference type="Proteomes" id="UP000824028"/>
    </source>
</evidence>
<proteinExistence type="predicted"/>
<evidence type="ECO:0000313" key="2">
    <source>
        <dbReference type="EMBL" id="HIZ32787.1"/>
    </source>
</evidence>
<protein>
    <submittedName>
        <fullName evidence="2">Uncharacterized protein</fullName>
    </submittedName>
</protein>
<evidence type="ECO:0000256" key="1">
    <source>
        <dbReference type="SAM" id="SignalP"/>
    </source>
</evidence>
<name>A0A9D2E8I8_9BACE</name>
<comment type="caution">
    <text evidence="2">The sequence shown here is derived from an EMBL/GenBank/DDBJ whole genome shotgun (WGS) entry which is preliminary data.</text>
</comment>
<gene>
    <name evidence="2" type="ORF">H9814_04455</name>
</gene>
<dbReference type="Proteomes" id="UP000824028">
    <property type="component" value="Unassembled WGS sequence"/>
</dbReference>
<dbReference type="PROSITE" id="PS51257">
    <property type="entry name" value="PROKAR_LIPOPROTEIN"/>
    <property type="match status" value="1"/>
</dbReference>
<feature type="signal peptide" evidence="1">
    <location>
        <begin position="1"/>
        <end position="21"/>
    </location>
</feature>
<dbReference type="EMBL" id="DXBX01000032">
    <property type="protein sequence ID" value="HIZ32787.1"/>
    <property type="molecule type" value="Genomic_DNA"/>
</dbReference>